<keyword evidence="3" id="KW-0479">Metal-binding</keyword>
<evidence type="ECO:0000313" key="9">
    <source>
        <dbReference type="Proteomes" id="UP001179181"/>
    </source>
</evidence>
<dbReference type="SUPFAM" id="SSF56281">
    <property type="entry name" value="Metallo-hydrolase/oxidoreductase"/>
    <property type="match status" value="1"/>
</dbReference>
<keyword evidence="9" id="KW-1185">Reference proteome</keyword>
<keyword evidence="5" id="KW-0862">Zinc</keyword>
<dbReference type="PANTHER" id="PTHR42978:SF7">
    <property type="entry name" value="METALLO-HYDROLASE RV2300C-RELATED"/>
    <property type="match status" value="1"/>
</dbReference>
<evidence type="ECO:0000256" key="6">
    <source>
        <dbReference type="SAM" id="SignalP"/>
    </source>
</evidence>
<sequence length="288" mass="31976">MISFSYRKIKLMLIVPMLLSLHCIHAQTPTYKVYAVKFADSSYPFTIGDWADGGSKTDKVEIDFMVWLIKGGNGKSILVDAGFLGDNEGAKEFKLTSYIRPDSALSKIGVKAEDVTDIILSHPHWDHLDGISLFPNAQLWMQKKDYEYFIGGAWQKEGQNGGFDKKTVRQVVELNLNGKVTLVDGDDKQILPGITVYTGSRHTFDSQYVLVNTGSNKVIFASDNIWIYYNLEHPAPASPGGTFDAPGYLKAIERMKSMVTDPKFIIPGHDGALFKKFPAVSEGVAEIK</sequence>
<comment type="similarity">
    <text evidence="2">Belongs to the metallo-beta-lactamase superfamily.</text>
</comment>
<feature type="domain" description="Metallo-beta-lactamase" evidence="7">
    <location>
        <begin position="63"/>
        <end position="269"/>
    </location>
</feature>
<dbReference type="EMBL" id="JAASQJ010000003">
    <property type="protein sequence ID" value="NIJ54444.1"/>
    <property type="molecule type" value="Genomic_DNA"/>
</dbReference>
<dbReference type="InterPro" id="IPR051013">
    <property type="entry name" value="MBL_superfamily_lactonases"/>
</dbReference>
<dbReference type="PANTHER" id="PTHR42978">
    <property type="entry name" value="QUORUM-QUENCHING LACTONASE YTNP-RELATED-RELATED"/>
    <property type="match status" value="1"/>
</dbReference>
<evidence type="ECO:0000256" key="2">
    <source>
        <dbReference type="ARBA" id="ARBA00007749"/>
    </source>
</evidence>
<feature type="signal peptide" evidence="6">
    <location>
        <begin position="1"/>
        <end position="26"/>
    </location>
</feature>
<organism evidence="8 9">
    <name type="scientific">Dyadobacter arcticus</name>
    <dbReference type="NCBI Taxonomy" id="1078754"/>
    <lineage>
        <taxon>Bacteria</taxon>
        <taxon>Pseudomonadati</taxon>
        <taxon>Bacteroidota</taxon>
        <taxon>Cytophagia</taxon>
        <taxon>Cytophagales</taxon>
        <taxon>Spirosomataceae</taxon>
        <taxon>Dyadobacter</taxon>
    </lineage>
</organism>
<accession>A0ABX0URA4</accession>
<protein>
    <submittedName>
        <fullName evidence="8">Glyoxylase-like metal-dependent hydrolase (Beta-lactamase superfamily II)</fullName>
    </submittedName>
</protein>
<keyword evidence="4" id="KW-0378">Hydrolase</keyword>
<evidence type="ECO:0000256" key="1">
    <source>
        <dbReference type="ARBA" id="ARBA00001947"/>
    </source>
</evidence>
<dbReference type="Gene3D" id="3.60.15.10">
    <property type="entry name" value="Ribonuclease Z/Hydroxyacylglutathione hydrolase-like"/>
    <property type="match status" value="1"/>
</dbReference>
<evidence type="ECO:0000313" key="8">
    <source>
        <dbReference type="EMBL" id="NIJ54444.1"/>
    </source>
</evidence>
<comment type="cofactor">
    <cofactor evidence="1">
        <name>Zn(2+)</name>
        <dbReference type="ChEBI" id="CHEBI:29105"/>
    </cofactor>
</comment>
<dbReference type="Pfam" id="PF00753">
    <property type="entry name" value="Lactamase_B"/>
    <property type="match status" value="1"/>
</dbReference>
<dbReference type="InterPro" id="IPR036866">
    <property type="entry name" value="RibonucZ/Hydroxyglut_hydro"/>
</dbReference>
<dbReference type="CDD" id="cd07729">
    <property type="entry name" value="AHL_lactonase_MBL-fold"/>
    <property type="match status" value="1"/>
</dbReference>
<dbReference type="InterPro" id="IPR001279">
    <property type="entry name" value="Metallo-B-lactamas"/>
</dbReference>
<evidence type="ECO:0000256" key="3">
    <source>
        <dbReference type="ARBA" id="ARBA00022723"/>
    </source>
</evidence>
<comment type="caution">
    <text evidence="8">The sequence shown here is derived from an EMBL/GenBank/DDBJ whole genome shotgun (WGS) entry which is preliminary data.</text>
</comment>
<dbReference type="SMART" id="SM00849">
    <property type="entry name" value="Lactamase_B"/>
    <property type="match status" value="1"/>
</dbReference>
<name>A0ABX0URA4_9BACT</name>
<evidence type="ECO:0000256" key="5">
    <source>
        <dbReference type="ARBA" id="ARBA00022833"/>
    </source>
</evidence>
<dbReference type="RefSeq" id="WP_208408339.1">
    <property type="nucleotide sequence ID" value="NZ_JAASQJ010000003.1"/>
</dbReference>
<dbReference type="Proteomes" id="UP001179181">
    <property type="component" value="Unassembled WGS sequence"/>
</dbReference>
<feature type="chain" id="PRO_5047150586" evidence="6">
    <location>
        <begin position="27"/>
        <end position="288"/>
    </location>
</feature>
<evidence type="ECO:0000256" key="4">
    <source>
        <dbReference type="ARBA" id="ARBA00022801"/>
    </source>
</evidence>
<gene>
    <name evidence="8" type="ORF">FHS68_003626</name>
</gene>
<reference evidence="8 9" key="1">
    <citation type="submission" date="2020-03" db="EMBL/GenBank/DDBJ databases">
        <title>Genomic Encyclopedia of Type Strains, Phase IV (KMG-IV): sequencing the most valuable type-strain genomes for metagenomic binning, comparative biology and taxonomic classification.</title>
        <authorList>
            <person name="Goeker M."/>
        </authorList>
    </citation>
    <scope>NUCLEOTIDE SEQUENCE [LARGE SCALE GENOMIC DNA]</scope>
    <source>
        <strain evidence="8 9">DSM 102865</strain>
    </source>
</reference>
<evidence type="ECO:0000259" key="7">
    <source>
        <dbReference type="SMART" id="SM00849"/>
    </source>
</evidence>
<proteinExistence type="inferred from homology"/>
<keyword evidence="6" id="KW-0732">Signal</keyword>